<dbReference type="InterPro" id="IPR043918">
    <property type="entry name" value="DUF5760"/>
</dbReference>
<keyword evidence="1" id="KW-0175">Coiled coil</keyword>
<protein>
    <submittedName>
        <fullName evidence="2">Uncharacterized protein</fullName>
    </submittedName>
</protein>
<accession>A0A6C0CUW7</accession>
<sequence>MSFEQNIQKWVSLDNKIKILNENLNQLREQRAELSKSLYNYAERNNLNNANIQISDGKLKFVTSKQSNPLSFKYVEKTLGEIIPNEEQVKKIVNYLKEHREFKTVQELKRFSNTNNTNNSTSSQN</sequence>
<evidence type="ECO:0000313" key="2">
    <source>
        <dbReference type="EMBL" id="QHT07952.1"/>
    </source>
</evidence>
<dbReference type="Pfam" id="PF19064">
    <property type="entry name" value="DUF5760"/>
    <property type="match status" value="1"/>
</dbReference>
<organism evidence="2">
    <name type="scientific">viral metagenome</name>
    <dbReference type="NCBI Taxonomy" id="1070528"/>
    <lineage>
        <taxon>unclassified sequences</taxon>
        <taxon>metagenomes</taxon>
        <taxon>organismal metagenomes</taxon>
    </lineage>
</organism>
<evidence type="ECO:0000256" key="1">
    <source>
        <dbReference type="SAM" id="Coils"/>
    </source>
</evidence>
<name>A0A6C0CUW7_9ZZZZ</name>
<dbReference type="EMBL" id="MN739489">
    <property type="protein sequence ID" value="QHT07952.1"/>
    <property type="molecule type" value="Genomic_DNA"/>
</dbReference>
<feature type="coiled-coil region" evidence="1">
    <location>
        <begin position="10"/>
        <end position="44"/>
    </location>
</feature>
<proteinExistence type="predicted"/>
<reference evidence="2" key="1">
    <citation type="journal article" date="2020" name="Nature">
        <title>Giant virus diversity and host interactions through global metagenomics.</title>
        <authorList>
            <person name="Schulz F."/>
            <person name="Roux S."/>
            <person name="Paez-Espino D."/>
            <person name="Jungbluth S."/>
            <person name="Walsh D.A."/>
            <person name="Denef V.J."/>
            <person name="McMahon K.D."/>
            <person name="Konstantinidis K.T."/>
            <person name="Eloe-Fadrosh E.A."/>
            <person name="Kyrpides N.C."/>
            <person name="Woyke T."/>
        </authorList>
    </citation>
    <scope>NUCLEOTIDE SEQUENCE</scope>
    <source>
        <strain evidence="2">GVMAG-M-3300022752-39</strain>
    </source>
</reference>
<dbReference type="AlphaFoldDB" id="A0A6C0CUW7"/>